<evidence type="ECO:0000313" key="7">
    <source>
        <dbReference type="Proteomes" id="UP001147700"/>
    </source>
</evidence>
<dbReference type="EC" id="6.3.2.2" evidence="5"/>
<dbReference type="InterPro" id="IPR006336">
    <property type="entry name" value="GCS2"/>
</dbReference>
<dbReference type="InterPro" id="IPR011793">
    <property type="entry name" value="YbdK"/>
</dbReference>
<keyword evidence="3 5" id="KW-0067">ATP-binding</keyword>
<dbReference type="NCBIfam" id="TIGR02050">
    <property type="entry name" value="gshA_cyan_rel"/>
    <property type="match status" value="1"/>
</dbReference>
<organism evidence="6 7">
    <name type="scientific">Solirubrobacter deserti</name>
    <dbReference type="NCBI Taxonomy" id="2282478"/>
    <lineage>
        <taxon>Bacteria</taxon>
        <taxon>Bacillati</taxon>
        <taxon>Actinomycetota</taxon>
        <taxon>Thermoleophilia</taxon>
        <taxon>Solirubrobacterales</taxon>
        <taxon>Solirubrobacteraceae</taxon>
        <taxon>Solirubrobacter</taxon>
    </lineage>
</organism>
<evidence type="ECO:0000256" key="3">
    <source>
        <dbReference type="ARBA" id="ARBA00022840"/>
    </source>
</evidence>
<comment type="catalytic activity">
    <reaction evidence="4 5">
        <text>L-cysteine + L-glutamate + ATP = gamma-L-glutamyl-L-cysteine + ADP + phosphate + H(+)</text>
        <dbReference type="Rhea" id="RHEA:13285"/>
        <dbReference type="ChEBI" id="CHEBI:15378"/>
        <dbReference type="ChEBI" id="CHEBI:29985"/>
        <dbReference type="ChEBI" id="CHEBI:30616"/>
        <dbReference type="ChEBI" id="CHEBI:35235"/>
        <dbReference type="ChEBI" id="CHEBI:43474"/>
        <dbReference type="ChEBI" id="CHEBI:58173"/>
        <dbReference type="ChEBI" id="CHEBI:456216"/>
        <dbReference type="EC" id="6.3.2.2"/>
    </reaction>
</comment>
<evidence type="ECO:0000313" key="6">
    <source>
        <dbReference type="EMBL" id="MDA0136724.1"/>
    </source>
</evidence>
<accession>A0ABT4RDW3</accession>
<keyword evidence="1 5" id="KW-0436">Ligase</keyword>
<dbReference type="RefSeq" id="WP_202953596.1">
    <property type="nucleotide sequence ID" value="NZ_JAPCID010000006.1"/>
</dbReference>
<proteinExistence type="inferred from homology"/>
<sequence>MEEELIAVHPGTLLPCGGTEDLLERAGLSPEHVTGEVTDGVLELRTPVCDDAGEAVAILGALRAELGEVTPLVGAGVHPLARFGEVVLRGGERYELIDRSMRAIMRQTPHCGVHVHVGMPDGETAVRAANGMRGWIPLLQALGANSPYWYGQDSGLASTRSVICNSFPRSGIPRAFEDYADYATTVEELRALGECPDDSYLWWDLRPHPRLGTLEIRALDAQSSLEDLVALVALTHCLAVHEASTVKRRRLPGPEALRELSFRATRDGLEARLLSEGTLRPVREVALHAVAVASAYAADLGCWDELMLVHRLLERGNGAVRQRTNAAEGGVELMLRRLVDETARWRSVRAVTSAPEAVATAG</sequence>
<dbReference type="PANTHER" id="PTHR36510:SF1">
    <property type="entry name" value="GLUTAMATE--CYSTEINE LIGASE 2-RELATED"/>
    <property type="match status" value="1"/>
</dbReference>
<dbReference type="Gene3D" id="3.30.590.20">
    <property type="match status" value="1"/>
</dbReference>
<evidence type="ECO:0000256" key="4">
    <source>
        <dbReference type="ARBA" id="ARBA00048819"/>
    </source>
</evidence>
<comment type="function">
    <text evidence="5">ATP-dependent carboxylate-amine ligase which exhibits weak glutamate--cysteine ligase activity.</text>
</comment>
<name>A0ABT4RDW3_9ACTN</name>
<keyword evidence="7" id="KW-1185">Reference proteome</keyword>
<dbReference type="EMBL" id="JAPCID010000006">
    <property type="protein sequence ID" value="MDA0136724.1"/>
    <property type="molecule type" value="Genomic_DNA"/>
</dbReference>
<dbReference type="PANTHER" id="PTHR36510">
    <property type="entry name" value="GLUTAMATE--CYSTEINE LIGASE 2-RELATED"/>
    <property type="match status" value="1"/>
</dbReference>
<protein>
    <recommendedName>
        <fullName evidence="5">Putative glutamate--cysteine ligase 2</fullName>
        <ecNumber evidence="5">6.3.2.2</ecNumber>
    </recommendedName>
    <alternativeName>
        <fullName evidence="5">Gamma-glutamylcysteine synthetase 2</fullName>
        <shortName evidence="5">GCS 2</shortName>
        <shortName evidence="5">Gamma-GCS 2</shortName>
    </alternativeName>
</protein>
<dbReference type="SUPFAM" id="SSF55931">
    <property type="entry name" value="Glutamine synthetase/guanido kinase"/>
    <property type="match status" value="1"/>
</dbReference>
<gene>
    <name evidence="6" type="ORF">OJ962_04385</name>
</gene>
<keyword evidence="2 5" id="KW-0547">Nucleotide-binding</keyword>
<evidence type="ECO:0000256" key="1">
    <source>
        <dbReference type="ARBA" id="ARBA00022598"/>
    </source>
</evidence>
<evidence type="ECO:0000256" key="2">
    <source>
        <dbReference type="ARBA" id="ARBA00022741"/>
    </source>
</evidence>
<evidence type="ECO:0000256" key="5">
    <source>
        <dbReference type="HAMAP-Rule" id="MF_01609"/>
    </source>
</evidence>
<dbReference type="Pfam" id="PF04107">
    <property type="entry name" value="GCS2"/>
    <property type="match status" value="1"/>
</dbReference>
<comment type="caution">
    <text evidence="6">The sequence shown here is derived from an EMBL/GenBank/DDBJ whole genome shotgun (WGS) entry which is preliminary data.</text>
</comment>
<dbReference type="InterPro" id="IPR014746">
    <property type="entry name" value="Gln_synth/guanido_kin_cat_dom"/>
</dbReference>
<dbReference type="HAMAP" id="MF_01609">
    <property type="entry name" value="Glu_cys_ligase_2"/>
    <property type="match status" value="1"/>
</dbReference>
<dbReference type="GO" id="GO:0016874">
    <property type="term" value="F:ligase activity"/>
    <property type="evidence" value="ECO:0007669"/>
    <property type="project" value="UniProtKB-KW"/>
</dbReference>
<comment type="similarity">
    <text evidence="5">Belongs to the glutamate--cysteine ligase type 2 family. YbdK subfamily.</text>
</comment>
<dbReference type="Proteomes" id="UP001147700">
    <property type="component" value="Unassembled WGS sequence"/>
</dbReference>
<reference evidence="6" key="1">
    <citation type="submission" date="2022-10" db="EMBL/GenBank/DDBJ databases">
        <title>The WGS of Solirubrobacter sp. CPCC 204708.</title>
        <authorList>
            <person name="Jiang Z."/>
        </authorList>
    </citation>
    <scope>NUCLEOTIDE SEQUENCE</scope>
    <source>
        <strain evidence="6">CPCC 204708</strain>
    </source>
</reference>
<dbReference type="InterPro" id="IPR050141">
    <property type="entry name" value="GCL_type2/YbdK_subfam"/>
</dbReference>